<comment type="caution">
    <text evidence="4">The sequence shown here is derived from an EMBL/GenBank/DDBJ whole genome shotgun (WGS) entry which is preliminary data.</text>
</comment>
<dbReference type="Proteomes" id="UP000656881">
    <property type="component" value="Unassembled WGS sequence"/>
</dbReference>
<proteinExistence type="predicted"/>
<keyword evidence="2" id="KW-0812">Transmembrane</keyword>
<keyword evidence="2" id="KW-0472">Membrane</keyword>
<evidence type="ECO:0000256" key="1">
    <source>
        <dbReference type="SAM" id="MobiDB-lite"/>
    </source>
</evidence>
<feature type="region of interest" description="Disordered" evidence="1">
    <location>
        <begin position="114"/>
        <end position="163"/>
    </location>
</feature>
<keyword evidence="5" id="KW-1185">Reference proteome</keyword>
<name>A0ABQ2MUD9_9ACTN</name>
<dbReference type="RefSeq" id="WP_189177372.1">
    <property type="nucleotide sequence ID" value="NZ_BMNG01000023.1"/>
</dbReference>
<keyword evidence="2" id="KW-1133">Transmembrane helix</keyword>
<accession>A0ABQ2MUD9</accession>
<evidence type="ECO:0000259" key="3">
    <source>
        <dbReference type="Pfam" id="PF26056"/>
    </source>
</evidence>
<gene>
    <name evidence="4" type="ORF">GCM10012286_76430</name>
</gene>
<organism evidence="4 5">
    <name type="scientific">Streptomyces lasiicapitis</name>
    <dbReference type="NCBI Taxonomy" id="1923961"/>
    <lineage>
        <taxon>Bacteria</taxon>
        <taxon>Bacillati</taxon>
        <taxon>Actinomycetota</taxon>
        <taxon>Actinomycetes</taxon>
        <taxon>Kitasatosporales</taxon>
        <taxon>Streptomycetaceae</taxon>
        <taxon>Streptomyces</taxon>
    </lineage>
</organism>
<reference evidence="5" key="1">
    <citation type="journal article" date="2019" name="Int. J. Syst. Evol. Microbiol.">
        <title>The Global Catalogue of Microorganisms (GCM) 10K type strain sequencing project: providing services to taxonomists for standard genome sequencing and annotation.</title>
        <authorList>
            <consortium name="The Broad Institute Genomics Platform"/>
            <consortium name="The Broad Institute Genome Sequencing Center for Infectious Disease"/>
            <person name="Wu L."/>
            <person name="Ma J."/>
        </authorList>
    </citation>
    <scope>NUCLEOTIDE SEQUENCE [LARGE SCALE GENOMIC DNA]</scope>
    <source>
        <strain evidence="5">CGMCC 4.7349</strain>
    </source>
</reference>
<feature type="compositionally biased region" description="Low complexity" evidence="1">
    <location>
        <begin position="1"/>
        <end position="46"/>
    </location>
</feature>
<evidence type="ECO:0000256" key="2">
    <source>
        <dbReference type="SAM" id="Phobius"/>
    </source>
</evidence>
<dbReference type="Pfam" id="PF26056">
    <property type="entry name" value="DUF8017"/>
    <property type="match status" value="1"/>
</dbReference>
<feature type="domain" description="DUF8017" evidence="3">
    <location>
        <begin position="157"/>
        <end position="350"/>
    </location>
</feature>
<sequence length="354" mass="37111">MWPGQQQPGGEQNPQDQGANPYQQPGYQQPNPYQQPGYQQAGHPQQPGHPQPGPYQQPVGQHGQWSGAPTPLGAPQPPTGSGGGGGNRTKVIAIVAAAAVVVAAGVTGFLLLGGDKDDEAGKAGNGDKQGSSEQASEKPSAPADGDDDERGTDGGPKATVPGWQAVVNPKWGTAFDVPPDWQVEGPNRAINFEEHKTGKPIATMGSPAVLKPKWCTSDEDKDGRSEDVELSAAGTKGGRGGKNTDEVAVNTVGWWIYGAYTQPDKKTMTYDEKAKPYTTKSGIKGSIAWGRSTNTPQKGKCASDGKAISFGFKNSEGDFVSWSLYGARGVKEEVPDATIMKILATVRLYGEPTG</sequence>
<evidence type="ECO:0000313" key="4">
    <source>
        <dbReference type="EMBL" id="GGO58085.1"/>
    </source>
</evidence>
<feature type="region of interest" description="Disordered" evidence="1">
    <location>
        <begin position="199"/>
        <end position="244"/>
    </location>
</feature>
<feature type="transmembrane region" description="Helical" evidence="2">
    <location>
        <begin position="91"/>
        <end position="112"/>
    </location>
</feature>
<feature type="region of interest" description="Disordered" evidence="1">
    <location>
        <begin position="1"/>
        <end position="85"/>
    </location>
</feature>
<feature type="compositionally biased region" description="Basic and acidic residues" evidence="1">
    <location>
        <begin position="216"/>
        <end position="227"/>
    </location>
</feature>
<dbReference type="InterPro" id="IPR058330">
    <property type="entry name" value="DUF8017"/>
</dbReference>
<dbReference type="EMBL" id="BMNG01000023">
    <property type="protein sequence ID" value="GGO58085.1"/>
    <property type="molecule type" value="Genomic_DNA"/>
</dbReference>
<evidence type="ECO:0000313" key="5">
    <source>
        <dbReference type="Proteomes" id="UP000656881"/>
    </source>
</evidence>
<protein>
    <recommendedName>
        <fullName evidence="3">DUF8017 domain-containing protein</fullName>
    </recommendedName>
</protein>